<accession>A0ABV1E4F6</accession>
<comment type="caution">
    <text evidence="2">The sequence shown here is derived from an EMBL/GenBank/DDBJ whole genome shotgun (WGS) entry which is preliminary data.</text>
</comment>
<dbReference type="Proteomes" id="UP001464378">
    <property type="component" value="Unassembled WGS sequence"/>
</dbReference>
<feature type="transmembrane region" description="Helical" evidence="1">
    <location>
        <begin position="61"/>
        <end position="81"/>
    </location>
</feature>
<organism evidence="2 3">
    <name type="scientific">Pseudoflavonifractor intestinihominis</name>
    <dbReference type="NCBI Taxonomy" id="3133171"/>
    <lineage>
        <taxon>Bacteria</taxon>
        <taxon>Bacillati</taxon>
        <taxon>Bacillota</taxon>
        <taxon>Clostridia</taxon>
        <taxon>Eubacteriales</taxon>
        <taxon>Oscillospiraceae</taxon>
        <taxon>Pseudoflavonifractor</taxon>
    </lineage>
</organism>
<evidence type="ECO:0000256" key="1">
    <source>
        <dbReference type="SAM" id="Phobius"/>
    </source>
</evidence>
<feature type="transmembrane region" description="Helical" evidence="1">
    <location>
        <begin position="190"/>
        <end position="208"/>
    </location>
</feature>
<proteinExistence type="predicted"/>
<keyword evidence="1" id="KW-0812">Transmembrane</keyword>
<sequence length="218" mass="23356">MDRQAQTIQWLRASLPQQAHKVSPAQLLRPALAELPPGLFLGAVGLSLLAGLLAGRLAIPFTATFCAAPLPLFLLYFRYFWRNEPRMRELERTFRFSFHQMCLARFTVLFGSTAAALLALYLAAAWNSPFPLGLALCGASSTALLGGALLLFSLGIRTASLGLLGGTLWMGLCAPLMGLRLEAWLAALPLWGWLIPIGLGTALAAAGVKGGGYVRTEC</sequence>
<keyword evidence="1" id="KW-0472">Membrane</keyword>
<dbReference type="RefSeq" id="WP_349230800.1">
    <property type="nucleotide sequence ID" value="NZ_JBBMFK010000002.1"/>
</dbReference>
<feature type="transmembrane region" description="Helical" evidence="1">
    <location>
        <begin position="130"/>
        <end position="152"/>
    </location>
</feature>
<keyword evidence="1" id="KW-1133">Transmembrane helix</keyword>
<keyword evidence="3" id="KW-1185">Reference proteome</keyword>
<evidence type="ECO:0000313" key="2">
    <source>
        <dbReference type="EMBL" id="MEQ2442178.1"/>
    </source>
</evidence>
<name>A0ABV1E4F6_9FIRM</name>
<gene>
    <name evidence="2" type="ORF">WMO64_01690</name>
</gene>
<reference evidence="2 3" key="1">
    <citation type="submission" date="2024-03" db="EMBL/GenBank/DDBJ databases">
        <title>Human intestinal bacterial collection.</title>
        <authorList>
            <person name="Pauvert C."/>
            <person name="Hitch T.C.A."/>
            <person name="Clavel T."/>
        </authorList>
    </citation>
    <scope>NUCLEOTIDE SEQUENCE [LARGE SCALE GENOMIC DNA]</scope>
    <source>
        <strain evidence="2 3">CLA-AP-H29</strain>
    </source>
</reference>
<feature type="transmembrane region" description="Helical" evidence="1">
    <location>
        <begin position="102"/>
        <end position="124"/>
    </location>
</feature>
<protein>
    <submittedName>
        <fullName evidence="2">Uncharacterized protein</fullName>
    </submittedName>
</protein>
<evidence type="ECO:0000313" key="3">
    <source>
        <dbReference type="Proteomes" id="UP001464378"/>
    </source>
</evidence>
<feature type="transmembrane region" description="Helical" evidence="1">
    <location>
        <begin position="159"/>
        <end position="178"/>
    </location>
</feature>
<feature type="transmembrane region" description="Helical" evidence="1">
    <location>
        <begin position="38"/>
        <end position="55"/>
    </location>
</feature>
<dbReference type="EMBL" id="JBBMFK010000002">
    <property type="protein sequence ID" value="MEQ2442178.1"/>
    <property type="molecule type" value="Genomic_DNA"/>
</dbReference>